<organism evidence="1 2">
    <name type="scientific">Gloeobacter morelensis MG652769</name>
    <dbReference type="NCBI Taxonomy" id="2781736"/>
    <lineage>
        <taxon>Bacteria</taxon>
        <taxon>Bacillati</taxon>
        <taxon>Cyanobacteriota</taxon>
        <taxon>Cyanophyceae</taxon>
        <taxon>Gloeobacterales</taxon>
        <taxon>Gloeobacteraceae</taxon>
        <taxon>Gloeobacter</taxon>
        <taxon>Gloeobacter morelensis</taxon>
    </lineage>
</organism>
<dbReference type="Proteomes" id="UP001054846">
    <property type="component" value="Chromosome"/>
</dbReference>
<keyword evidence="2" id="KW-1185">Reference proteome</keyword>
<protein>
    <recommendedName>
        <fullName evidence="3">CRISPR-associated protein</fullName>
    </recommendedName>
</protein>
<name>A0ABY3PLU9_9CYAN</name>
<sequence>MAILIANLGVSDLSVKVGECFLPVDVRDEPNVSENLQEWNERSKLVKDFLRQEIQLQLTNQKEYFRPLTNCLAEAYMKDPQRWQQLIRISRVDGLLAKAELFQELKIDKVYLFVTDQATELRPDYHHNDTVYLFEVSKRWFEHKYPSLSFEKRPLKDIDPRKLDALFDYYRAQFEQLPDNEVILVSIKGGTPQMQTALRIQALASGIRKLLFFEPEFSAEKVMAGLPSVCEVTSYWRFVRNQKHQAITQLLSRWDFDGAAEIWKQWNNDLDWASRYTSGVPQQEVSTIATALECAQNLLKLDAEAALVAIQGQPALEACIGFDRTSIDKHDTLQNLYAQCKIKLELQEIPDLLWRMSTFCELLLKKLALEWSQKLFGQTVIVQNEGWYCLKINRLPDDFITVFENNLNEKDNNKNPKREKVRDGYRLRYTHTLIRYVDSLFQFDEKHEKIVINDLAAWNKIKIDLKYLLDDWIEKRALLSPWCMLYSTIHSANEYRTDATARATQRLCRTAVHR</sequence>
<dbReference type="RefSeq" id="WP_230841707.1">
    <property type="nucleotide sequence ID" value="NZ_CP063845.1"/>
</dbReference>
<reference evidence="1 2" key="1">
    <citation type="journal article" date="2021" name="Genome Biol. Evol.">
        <title>Complete Genome Sequencing of a Novel Gloeobacter Species from a Waterfall Cave in Mexico.</title>
        <authorList>
            <person name="Saw J.H."/>
            <person name="Cardona T."/>
            <person name="Montejano G."/>
        </authorList>
    </citation>
    <scope>NUCLEOTIDE SEQUENCE [LARGE SCALE GENOMIC DNA]</scope>
    <source>
        <strain evidence="1">MG652769</strain>
    </source>
</reference>
<dbReference type="EMBL" id="CP063845">
    <property type="protein sequence ID" value="UFP94655.1"/>
    <property type="molecule type" value="Genomic_DNA"/>
</dbReference>
<accession>A0ABY3PLU9</accession>
<evidence type="ECO:0000313" key="2">
    <source>
        <dbReference type="Proteomes" id="UP001054846"/>
    </source>
</evidence>
<proteinExistence type="predicted"/>
<gene>
    <name evidence="1" type="ORF">ISF26_23500</name>
</gene>
<evidence type="ECO:0000313" key="1">
    <source>
        <dbReference type="EMBL" id="UFP94655.1"/>
    </source>
</evidence>
<evidence type="ECO:0008006" key="3">
    <source>
        <dbReference type="Google" id="ProtNLM"/>
    </source>
</evidence>